<dbReference type="EMBL" id="HBUF01420515">
    <property type="protein sequence ID" value="CAG6740720.1"/>
    <property type="molecule type" value="Transcribed_RNA"/>
</dbReference>
<sequence>MPHNFRHGCPIDCYRSIKIYRFFGCSCRKSDSVFVFLQFHCFLFFSFGIMVYLQCVVFLERLFGENLSLYTRWGEGQMALASIPRGVVLVLGLGILFRLPVVLAHLFLFRRSGRCSFQYFFLFLFARIQAIPQY</sequence>
<proteinExistence type="predicted"/>
<protein>
    <submittedName>
        <fullName evidence="2">Uncharacterized protein</fullName>
    </submittedName>
</protein>
<feature type="transmembrane region" description="Helical" evidence="1">
    <location>
        <begin position="87"/>
        <end position="109"/>
    </location>
</feature>
<dbReference type="AlphaFoldDB" id="A0A8D8Z4F0"/>
<name>A0A8D8Z4F0_9HEMI</name>
<dbReference type="EMBL" id="HBUF01101395">
    <property type="protein sequence ID" value="CAG6638120.1"/>
    <property type="molecule type" value="Transcribed_RNA"/>
</dbReference>
<dbReference type="EMBL" id="HBUF01576898">
    <property type="protein sequence ID" value="CAG6768619.1"/>
    <property type="molecule type" value="Transcribed_RNA"/>
</dbReference>
<organism evidence="2">
    <name type="scientific">Cacopsylla melanoneura</name>
    <dbReference type="NCBI Taxonomy" id="428564"/>
    <lineage>
        <taxon>Eukaryota</taxon>
        <taxon>Metazoa</taxon>
        <taxon>Ecdysozoa</taxon>
        <taxon>Arthropoda</taxon>
        <taxon>Hexapoda</taxon>
        <taxon>Insecta</taxon>
        <taxon>Pterygota</taxon>
        <taxon>Neoptera</taxon>
        <taxon>Paraneoptera</taxon>
        <taxon>Hemiptera</taxon>
        <taxon>Sternorrhyncha</taxon>
        <taxon>Psylloidea</taxon>
        <taxon>Psyllidae</taxon>
        <taxon>Psyllinae</taxon>
        <taxon>Cacopsylla</taxon>
    </lineage>
</organism>
<evidence type="ECO:0000256" key="1">
    <source>
        <dbReference type="SAM" id="Phobius"/>
    </source>
</evidence>
<accession>A0A8D8Z4F0</accession>
<feature type="transmembrane region" description="Helical" evidence="1">
    <location>
        <begin position="33"/>
        <end position="59"/>
    </location>
</feature>
<evidence type="ECO:0000313" key="2">
    <source>
        <dbReference type="EMBL" id="CAG6740720.1"/>
    </source>
</evidence>
<keyword evidence="1" id="KW-1133">Transmembrane helix</keyword>
<keyword evidence="1" id="KW-0472">Membrane</keyword>
<dbReference type="EMBL" id="HBUF01576900">
    <property type="protein sequence ID" value="CAG6768625.1"/>
    <property type="molecule type" value="Transcribed_RNA"/>
</dbReference>
<reference evidence="2" key="1">
    <citation type="submission" date="2021-05" db="EMBL/GenBank/DDBJ databases">
        <authorList>
            <person name="Alioto T."/>
            <person name="Alioto T."/>
            <person name="Gomez Garrido J."/>
        </authorList>
    </citation>
    <scope>NUCLEOTIDE SEQUENCE</scope>
</reference>
<dbReference type="EMBL" id="HBUF01576899">
    <property type="protein sequence ID" value="CAG6768622.1"/>
    <property type="molecule type" value="Transcribed_RNA"/>
</dbReference>
<dbReference type="EMBL" id="HBUF01420516">
    <property type="protein sequence ID" value="CAG6740723.1"/>
    <property type="molecule type" value="Transcribed_RNA"/>
</dbReference>
<keyword evidence="1" id="KW-0812">Transmembrane</keyword>